<evidence type="ECO:0000259" key="6">
    <source>
        <dbReference type="PROSITE" id="PS50103"/>
    </source>
</evidence>
<dbReference type="STRING" id="29760.D7U773"/>
<keyword evidence="4" id="KW-0238">DNA-binding</keyword>
<dbReference type="SMART" id="SM00356">
    <property type="entry name" value="ZnF_C3H1"/>
    <property type="match status" value="2"/>
</dbReference>
<protein>
    <recommendedName>
        <fullName evidence="6">C3H1-type domain-containing protein</fullName>
    </recommendedName>
</protein>
<dbReference type="OrthoDB" id="410307at2759"/>
<dbReference type="InterPro" id="IPR000571">
    <property type="entry name" value="Znf_CCCH"/>
</dbReference>
<dbReference type="InterPro" id="IPR057444">
    <property type="entry name" value="Znf-CCCH_AtC3H23-like"/>
</dbReference>
<feature type="domain" description="C3H1-type" evidence="6">
    <location>
        <begin position="133"/>
        <end position="161"/>
    </location>
</feature>
<evidence type="ECO:0000313" key="8">
    <source>
        <dbReference type="Proteomes" id="UP000009183"/>
    </source>
</evidence>
<evidence type="ECO:0000256" key="3">
    <source>
        <dbReference type="ARBA" id="ARBA00022833"/>
    </source>
</evidence>
<evidence type="ECO:0000256" key="2">
    <source>
        <dbReference type="ARBA" id="ARBA00022771"/>
    </source>
</evidence>
<dbReference type="PANTHER" id="PTHR14493:SF109">
    <property type="entry name" value="ZINC FINGER CCCH DOMAIN-CONTAINING PROTEIN 54"/>
    <property type="match status" value="1"/>
</dbReference>
<dbReference type="PaxDb" id="29760-VIT_16s0013g00870.t01"/>
<reference evidence="8" key="1">
    <citation type="journal article" date="2007" name="Nature">
        <title>The grapevine genome sequence suggests ancestral hexaploidization in major angiosperm phyla.</title>
        <authorList>
            <consortium name="The French-Italian Public Consortium for Grapevine Genome Characterization."/>
            <person name="Jaillon O."/>
            <person name="Aury J.-M."/>
            <person name="Noel B."/>
            <person name="Policriti A."/>
            <person name="Clepet C."/>
            <person name="Casagrande A."/>
            <person name="Choisne N."/>
            <person name="Aubourg S."/>
            <person name="Vitulo N."/>
            <person name="Jubin C."/>
            <person name="Vezzi A."/>
            <person name="Legeai F."/>
            <person name="Hugueney P."/>
            <person name="Dasilva C."/>
            <person name="Horner D."/>
            <person name="Mica E."/>
            <person name="Jublot D."/>
            <person name="Poulain J."/>
            <person name="Bruyere C."/>
            <person name="Billault A."/>
            <person name="Segurens B."/>
            <person name="Gouyvenoux M."/>
            <person name="Ugarte E."/>
            <person name="Cattonaro F."/>
            <person name="Anthouard V."/>
            <person name="Vico V."/>
            <person name="Del Fabbro C."/>
            <person name="Alaux M."/>
            <person name="Di Gaspero G."/>
            <person name="Dumas V."/>
            <person name="Felice N."/>
            <person name="Paillard S."/>
            <person name="Juman I."/>
            <person name="Moroldo M."/>
            <person name="Scalabrin S."/>
            <person name="Canaguier A."/>
            <person name="Le Clainche I."/>
            <person name="Malacrida G."/>
            <person name="Durand E."/>
            <person name="Pesole G."/>
            <person name="Laucou V."/>
            <person name="Chatelet P."/>
            <person name="Merdinoglu D."/>
            <person name="Delledonne M."/>
            <person name="Pezzotti M."/>
            <person name="Lecharny A."/>
            <person name="Scarpelli C."/>
            <person name="Artiguenave F."/>
            <person name="Pe M.E."/>
            <person name="Valle G."/>
            <person name="Morgante M."/>
            <person name="Caboche M."/>
            <person name="Adam-Blondon A.-F."/>
            <person name="Weissenbach J."/>
            <person name="Quetier F."/>
            <person name="Wincker P."/>
        </authorList>
    </citation>
    <scope>NUCLEOTIDE SEQUENCE [LARGE SCALE GENOMIC DNA]</scope>
    <source>
        <strain evidence="8">cv. Pinot noir / PN40024</strain>
    </source>
</reference>
<dbReference type="PANTHER" id="PTHR14493">
    <property type="entry name" value="UNKEMPT FAMILY MEMBER"/>
    <property type="match status" value="1"/>
</dbReference>
<name>D7U773_VITVI</name>
<dbReference type="FunCoup" id="D7U773">
    <property type="interactions" value="4"/>
</dbReference>
<dbReference type="Pfam" id="PF25512">
    <property type="entry name" value="zf-CCCH_AtC3H23"/>
    <property type="match status" value="1"/>
</dbReference>
<evidence type="ECO:0000256" key="1">
    <source>
        <dbReference type="ARBA" id="ARBA00022723"/>
    </source>
</evidence>
<feature type="zinc finger region" description="C3H1-type" evidence="5">
    <location>
        <begin position="133"/>
        <end position="161"/>
    </location>
</feature>
<accession>D7U773</accession>
<dbReference type="Gene3D" id="3.30.1370.210">
    <property type="match status" value="1"/>
</dbReference>
<gene>
    <name evidence="7" type="ordered locus">VIT_16s0013g00870</name>
</gene>
<evidence type="ECO:0000256" key="4">
    <source>
        <dbReference type="ARBA" id="ARBA00023125"/>
    </source>
</evidence>
<keyword evidence="3 5" id="KW-0862">Zinc</keyword>
<sequence length="286" mass="33202">MVSFNSRRVVFLKLPFINTHTLCTPGANSFHYHCPKIFQTSALMNISKMWKHLNLSASFYDFSDYQLEELGLNPTPFQYLPDRTQHPIYSSDEFRMYGFKIKKCSKTRSHDWTECPFAHRGEKAKRRDPRKVNYAAISCPDFRNGAECPRGEACEFAHGVFEYWLHPAKYRTRACNAGTFCQRKVCFFAHTPEQLRAETKYKCHFTYRVRRSNGGEDKRSGSDADERSVFVDSEAAAKSESPVDGYAEFLRALRALKIPHDDDKSFGYDTVSDPDWKFDWISDLVE</sequence>
<dbReference type="PROSITE" id="PS50103">
    <property type="entry name" value="ZF_C3H1"/>
    <property type="match status" value="1"/>
</dbReference>
<dbReference type="eggNOG" id="KOG1595">
    <property type="taxonomic scope" value="Eukaryota"/>
</dbReference>
<dbReference type="GO" id="GO:0003677">
    <property type="term" value="F:DNA binding"/>
    <property type="evidence" value="ECO:0007669"/>
    <property type="project" value="UniProtKB-KW"/>
</dbReference>
<keyword evidence="8" id="KW-1185">Reference proteome</keyword>
<dbReference type="InterPro" id="IPR036855">
    <property type="entry name" value="Znf_CCCH_sf"/>
</dbReference>
<dbReference type="Proteomes" id="UP000009183">
    <property type="component" value="Chromosome 16"/>
</dbReference>
<dbReference type="AlphaFoldDB" id="D7U773"/>
<dbReference type="SUPFAM" id="SSF90229">
    <property type="entry name" value="CCCH zinc finger"/>
    <property type="match status" value="1"/>
</dbReference>
<dbReference type="GO" id="GO:0008270">
    <property type="term" value="F:zinc ion binding"/>
    <property type="evidence" value="ECO:0007669"/>
    <property type="project" value="UniProtKB-KW"/>
</dbReference>
<dbReference type="HOGENOM" id="CLU_044407_1_1_1"/>
<dbReference type="EMBL" id="FN596738">
    <property type="protein sequence ID" value="CBI38587.3"/>
    <property type="molecule type" value="Genomic_DNA"/>
</dbReference>
<keyword evidence="1 5" id="KW-0479">Metal-binding</keyword>
<organism evidence="7 8">
    <name type="scientific">Vitis vinifera</name>
    <name type="common">Grape</name>
    <dbReference type="NCBI Taxonomy" id="29760"/>
    <lineage>
        <taxon>Eukaryota</taxon>
        <taxon>Viridiplantae</taxon>
        <taxon>Streptophyta</taxon>
        <taxon>Embryophyta</taxon>
        <taxon>Tracheophyta</taxon>
        <taxon>Spermatophyta</taxon>
        <taxon>Magnoliopsida</taxon>
        <taxon>eudicotyledons</taxon>
        <taxon>Gunneridae</taxon>
        <taxon>Pentapetalae</taxon>
        <taxon>rosids</taxon>
        <taxon>Vitales</taxon>
        <taxon>Vitaceae</taxon>
        <taxon>Viteae</taxon>
        <taxon>Vitis</taxon>
    </lineage>
</organism>
<dbReference type="Pfam" id="PF00642">
    <property type="entry name" value="zf-CCCH"/>
    <property type="match status" value="1"/>
</dbReference>
<keyword evidence="2 5" id="KW-0863">Zinc-finger</keyword>
<dbReference type="InParanoid" id="D7U773"/>
<proteinExistence type="predicted"/>
<dbReference type="InterPro" id="IPR045234">
    <property type="entry name" value="Unkempt-like"/>
</dbReference>
<evidence type="ECO:0000313" key="7">
    <source>
        <dbReference type="EMBL" id="CBI38587.3"/>
    </source>
</evidence>
<evidence type="ECO:0000256" key="5">
    <source>
        <dbReference type="PROSITE-ProRule" id="PRU00723"/>
    </source>
</evidence>